<dbReference type="Gene3D" id="3.30.479.30">
    <property type="entry name" value="Band 7 domain"/>
    <property type="match status" value="1"/>
</dbReference>
<dbReference type="InterPro" id="IPR036013">
    <property type="entry name" value="Band_7/SPFH_dom_sf"/>
</dbReference>
<dbReference type="Pfam" id="PF13421">
    <property type="entry name" value="Band_7_1"/>
    <property type="match status" value="1"/>
</dbReference>
<dbReference type="RefSeq" id="WP_088153243.1">
    <property type="nucleotide sequence ID" value="NZ_NHON01000047.1"/>
</dbReference>
<comment type="caution">
    <text evidence="4">The sequence shown here is derived from an EMBL/GenBank/DDBJ whole genome shotgun (WGS) entry which is preliminary data.</text>
</comment>
<dbReference type="InterPro" id="IPR033880">
    <property type="entry name" value="SPFH_YdjI"/>
</dbReference>
<evidence type="ECO:0000313" key="5">
    <source>
        <dbReference type="Proteomes" id="UP000196655"/>
    </source>
</evidence>
<gene>
    <name evidence="4" type="ORF">BWR60_22385</name>
</gene>
<dbReference type="PANTHER" id="PTHR37826">
    <property type="entry name" value="FLOTILLIN BAND_7_5 DOMAIN PROTEIN"/>
    <property type="match status" value="1"/>
</dbReference>
<accession>A0A211ZI23</accession>
<reference evidence="5" key="1">
    <citation type="submission" date="2017-05" db="EMBL/GenBank/DDBJ databases">
        <authorList>
            <person name="Macchi M."/>
            <person name="Festa S."/>
            <person name="Coppotelli B.M."/>
            <person name="Morelli I.S."/>
        </authorList>
    </citation>
    <scope>NUCLEOTIDE SEQUENCE [LARGE SCALE GENOMIC DNA]</scope>
    <source>
        <strain evidence="5">I</strain>
    </source>
</reference>
<dbReference type="EMBL" id="NHON01000047">
    <property type="protein sequence ID" value="OWJ64909.1"/>
    <property type="molecule type" value="Genomic_DNA"/>
</dbReference>
<feature type="region of interest" description="Disordered" evidence="1">
    <location>
        <begin position="288"/>
        <end position="310"/>
    </location>
</feature>
<evidence type="ECO:0000256" key="1">
    <source>
        <dbReference type="SAM" id="MobiDB-lite"/>
    </source>
</evidence>
<keyword evidence="5" id="KW-1185">Reference proteome</keyword>
<evidence type="ECO:0000313" key="4">
    <source>
        <dbReference type="EMBL" id="OWJ64909.1"/>
    </source>
</evidence>
<dbReference type="SUPFAM" id="SSF117892">
    <property type="entry name" value="Band 7/SPFH domain"/>
    <property type="match status" value="1"/>
</dbReference>
<dbReference type="CDD" id="cd03408">
    <property type="entry name" value="SPFH_like_u1"/>
    <property type="match status" value="1"/>
</dbReference>
<sequence>MSLWSKIGGEFIDIIEWTDDTQDTIVYRFERHNNEIKYNAQLTVRESQVAVFVNEGKVADVFQPGMYTLETKNLPILSTLQGWKYGFASPFKAEVYFLNTKRFTDLKWGTMNPVMLRDPEFGPVRLRAFGTYAIRVKDPTAFIREIAGTDGRFTTDEITDQLRNLIVTSFAGAVAKSNIPVLDLSANYDKVGQVIRDAIQPEFDAYGLEVATLLVENVSLPEEVEKALDRRSSMGVVGDLGRYTQYQTAEAIKAAAENPGGAAGIGIGMATAGGLASAMGGAVQQAGQAPAAGSAPPPLPGGEAYHVAIDGKQSGPFPAAQLQGLVRDGRLTRDSLVWSQGMAAWTKAGEVTALATLFTDQPPPLPQA</sequence>
<proteinExistence type="predicted"/>
<feature type="domain" description="SPFH" evidence="2">
    <location>
        <begin position="26"/>
        <end position="236"/>
    </location>
</feature>
<feature type="domain" description="GYF" evidence="3">
    <location>
        <begin position="305"/>
        <end position="354"/>
    </location>
</feature>
<dbReference type="InterPro" id="IPR025640">
    <property type="entry name" value="GYF_2"/>
</dbReference>
<evidence type="ECO:0000259" key="2">
    <source>
        <dbReference type="Pfam" id="PF13421"/>
    </source>
</evidence>
<protein>
    <submittedName>
        <fullName evidence="4">Antifreeze protein</fullName>
    </submittedName>
</protein>
<dbReference type="OrthoDB" id="9764015at2"/>
<organism evidence="4 5">
    <name type="scientific">Inquilinus limosus</name>
    <dbReference type="NCBI Taxonomy" id="171674"/>
    <lineage>
        <taxon>Bacteria</taxon>
        <taxon>Pseudomonadati</taxon>
        <taxon>Pseudomonadota</taxon>
        <taxon>Alphaproteobacteria</taxon>
        <taxon>Rhodospirillales</taxon>
        <taxon>Rhodospirillaceae</taxon>
        <taxon>Inquilinus</taxon>
    </lineage>
</organism>
<evidence type="ECO:0000259" key="3">
    <source>
        <dbReference type="Pfam" id="PF14237"/>
    </source>
</evidence>
<dbReference type="AlphaFoldDB" id="A0A211ZI23"/>
<dbReference type="STRING" id="1122125.GCA_000423185_04709"/>
<dbReference type="Proteomes" id="UP000196655">
    <property type="component" value="Unassembled WGS sequence"/>
</dbReference>
<dbReference type="Pfam" id="PF14237">
    <property type="entry name" value="GYF_2"/>
    <property type="match status" value="1"/>
</dbReference>
<dbReference type="PANTHER" id="PTHR37826:SF2">
    <property type="entry name" value="ZINC-RIBBON DOMAIN-CONTAINING PROTEIN"/>
    <property type="match status" value="1"/>
</dbReference>
<name>A0A211ZI23_9PROT</name>